<comment type="similarity">
    <text evidence="1">Belongs to the peptidase C85 family.</text>
</comment>
<dbReference type="GO" id="GO:0004843">
    <property type="term" value="F:cysteine-type deubiquitinase activity"/>
    <property type="evidence" value="ECO:0007669"/>
    <property type="project" value="TreeGrafter"/>
</dbReference>
<reference evidence="4" key="1">
    <citation type="submission" date="2021-01" db="UniProtKB">
        <authorList>
            <consortium name="EnsemblPlants"/>
        </authorList>
    </citation>
    <scope>IDENTIFICATION</scope>
</reference>
<dbReference type="Gramene" id="Kaladp0015s0110.1.v1.1">
    <property type="protein sequence ID" value="Kaladp0015s0110.1.v1.1"/>
    <property type="gene ID" value="Kaladp0015s0110.v1.1"/>
</dbReference>
<feature type="region of interest" description="Disordered" evidence="2">
    <location>
        <begin position="1"/>
        <end position="31"/>
    </location>
</feature>
<feature type="domain" description="OTU" evidence="3">
    <location>
        <begin position="60"/>
        <end position="218"/>
    </location>
</feature>
<dbReference type="GO" id="GO:0016579">
    <property type="term" value="P:protein deubiquitination"/>
    <property type="evidence" value="ECO:0007669"/>
    <property type="project" value="TreeGrafter"/>
</dbReference>
<dbReference type="PANTHER" id="PTHR12419">
    <property type="entry name" value="OTU DOMAIN CONTAINING PROTEIN"/>
    <property type="match status" value="1"/>
</dbReference>
<dbReference type="Proteomes" id="UP000594263">
    <property type="component" value="Unplaced"/>
</dbReference>
<evidence type="ECO:0000313" key="4">
    <source>
        <dbReference type="EnsemblPlants" id="Kaladp0015s0110.1.v1.1"/>
    </source>
</evidence>
<dbReference type="FunFam" id="3.90.70.80:FF:000014">
    <property type="entry name" value="Cysteine proteinases superfamily protein"/>
    <property type="match status" value="1"/>
</dbReference>
<dbReference type="OMA" id="VEMGIEY"/>
<accession>A0A7N0ZQS6</accession>
<proteinExistence type="inferred from homology"/>
<dbReference type="InterPro" id="IPR003323">
    <property type="entry name" value="OTU_dom"/>
</dbReference>
<evidence type="ECO:0000256" key="1">
    <source>
        <dbReference type="ARBA" id="ARBA00010407"/>
    </source>
</evidence>
<feature type="compositionally biased region" description="Basic and acidic residues" evidence="2">
    <location>
        <begin position="22"/>
        <end position="31"/>
    </location>
</feature>
<evidence type="ECO:0000256" key="2">
    <source>
        <dbReference type="SAM" id="MobiDB-lite"/>
    </source>
</evidence>
<organism evidence="4 5">
    <name type="scientific">Kalanchoe fedtschenkoi</name>
    <name type="common">Lavender scallops</name>
    <name type="synonym">South American air plant</name>
    <dbReference type="NCBI Taxonomy" id="63787"/>
    <lineage>
        <taxon>Eukaryota</taxon>
        <taxon>Viridiplantae</taxon>
        <taxon>Streptophyta</taxon>
        <taxon>Embryophyta</taxon>
        <taxon>Tracheophyta</taxon>
        <taxon>Spermatophyta</taxon>
        <taxon>Magnoliopsida</taxon>
        <taxon>eudicotyledons</taxon>
        <taxon>Gunneridae</taxon>
        <taxon>Pentapetalae</taxon>
        <taxon>Saxifragales</taxon>
        <taxon>Crassulaceae</taxon>
        <taxon>Kalanchoe</taxon>
    </lineage>
</organism>
<evidence type="ECO:0000313" key="5">
    <source>
        <dbReference type="Proteomes" id="UP000594263"/>
    </source>
</evidence>
<dbReference type="CDD" id="cd22797">
    <property type="entry name" value="OTU_plant_OTU5-like"/>
    <property type="match status" value="1"/>
</dbReference>
<keyword evidence="5" id="KW-1185">Reference proteome</keyword>
<dbReference type="PANTHER" id="PTHR12419:SF10">
    <property type="entry name" value="DEUBIQUITINASE OTUD6B"/>
    <property type="match status" value="1"/>
</dbReference>
<dbReference type="InterPro" id="IPR038765">
    <property type="entry name" value="Papain-like_cys_pep_sf"/>
</dbReference>
<dbReference type="AlphaFoldDB" id="A0A7N0ZQS6"/>
<protein>
    <recommendedName>
        <fullName evidence="3">OTU domain-containing protein</fullName>
    </recommendedName>
</protein>
<dbReference type="Pfam" id="PF02338">
    <property type="entry name" value="OTU"/>
    <property type="match status" value="1"/>
</dbReference>
<dbReference type="InterPro" id="IPR050704">
    <property type="entry name" value="Peptidase_C85-like"/>
</dbReference>
<name>A0A7N0ZQS6_KALFE</name>
<dbReference type="EnsemblPlants" id="Kaladp0015s0110.1.v1.1">
    <property type="protein sequence ID" value="Kaladp0015s0110.1.v1.1"/>
    <property type="gene ID" value="Kaladp0015s0110.v1.1"/>
</dbReference>
<dbReference type="PROSITE" id="PS50802">
    <property type="entry name" value="OTU"/>
    <property type="match status" value="1"/>
</dbReference>
<sequence length="230" mass="26283">MKKAAAKGSKAEQKSVKRREKRAQEEAARERRILEEKSSTVSDNAIEYQLLEKKLEPLKLTVNEIKPDGHCMYRAVEHQLAQISGGSSPYTFQELREMVAGYMRKHASNFLPFFLSENEVEAESESMIAQKFETYCKEVESTAVWGGQLELGALTHCLKKHILIYSGSFPDVEMGQEYKSKDTVSRFSSSILLSYHTHAFGLGELYKSTTHWYTVYPGSYLFLASEEIQW</sequence>
<dbReference type="Gene3D" id="3.90.70.80">
    <property type="match status" value="1"/>
</dbReference>
<evidence type="ECO:0000259" key="3">
    <source>
        <dbReference type="PROSITE" id="PS50802"/>
    </source>
</evidence>
<dbReference type="SUPFAM" id="SSF54001">
    <property type="entry name" value="Cysteine proteinases"/>
    <property type="match status" value="1"/>
</dbReference>